<organism evidence="8">
    <name type="scientific">candidate division WWE3 bacterium</name>
    <dbReference type="NCBI Taxonomy" id="2053526"/>
    <lineage>
        <taxon>Bacteria</taxon>
        <taxon>Katanobacteria</taxon>
    </lineage>
</organism>
<keyword evidence="3 6" id="KW-0812">Transmembrane</keyword>
<sequence>MIGPESITLGLAFLAGLASFLSPCVLALVPIYVGYLGGRSAGKEPLSRRATFTHGVAFVVGFSLVFVTLGIAVAALGALLYDIREWLERVGGVVVLLFGLHIMGVIRIPVLNWDKRFHLELNRRVGYLPSFLMGVFFSAGWTPCVGPVLGAVLMLALGAGEVARGAVLLSAYSAGMAVPFLATALGIGWASGMMRRFGKAIRIVEVATGVLLTVVGVLMVLGIMGKVFAQWAGLGFFIELGL</sequence>
<keyword evidence="4 6" id="KW-1133">Transmembrane helix</keyword>
<dbReference type="PANTHER" id="PTHR31272">
    <property type="entry name" value="CYTOCHROME C-TYPE BIOGENESIS PROTEIN HI_1454-RELATED"/>
    <property type="match status" value="1"/>
</dbReference>
<comment type="caution">
    <text evidence="8">The sequence shown here is derived from an EMBL/GenBank/DDBJ whole genome shotgun (WGS) entry which is preliminary data.</text>
</comment>
<gene>
    <name evidence="8" type="ORF">ENI09_00190</name>
</gene>
<feature type="transmembrane region" description="Helical" evidence="6">
    <location>
        <begin position="93"/>
        <end position="110"/>
    </location>
</feature>
<dbReference type="InterPro" id="IPR051790">
    <property type="entry name" value="Cytochrome_c-biogenesis_DsbD"/>
</dbReference>
<feature type="transmembrane region" description="Helical" evidence="6">
    <location>
        <begin position="56"/>
        <end position="81"/>
    </location>
</feature>
<dbReference type="GO" id="GO:0016020">
    <property type="term" value="C:membrane"/>
    <property type="evidence" value="ECO:0007669"/>
    <property type="project" value="UniProtKB-SubCell"/>
</dbReference>
<evidence type="ECO:0000256" key="3">
    <source>
        <dbReference type="ARBA" id="ARBA00022692"/>
    </source>
</evidence>
<reference evidence="8" key="1">
    <citation type="journal article" date="2020" name="mSystems">
        <title>Genome- and Community-Level Interaction Insights into Carbon Utilization and Element Cycling Functions of Hydrothermarchaeota in Hydrothermal Sediment.</title>
        <authorList>
            <person name="Zhou Z."/>
            <person name="Liu Y."/>
            <person name="Xu W."/>
            <person name="Pan J."/>
            <person name="Luo Z.H."/>
            <person name="Li M."/>
        </authorList>
    </citation>
    <scope>NUCLEOTIDE SEQUENCE [LARGE SCALE GENOMIC DNA]</scope>
    <source>
        <strain evidence="8">HyVt-365</strain>
    </source>
</reference>
<feature type="transmembrane region" description="Helical" evidence="6">
    <location>
        <begin position="12"/>
        <end position="35"/>
    </location>
</feature>
<keyword evidence="5 6" id="KW-0472">Membrane</keyword>
<evidence type="ECO:0000259" key="7">
    <source>
        <dbReference type="Pfam" id="PF02683"/>
    </source>
</evidence>
<dbReference type="Pfam" id="PF02683">
    <property type="entry name" value="DsbD_TM"/>
    <property type="match status" value="1"/>
</dbReference>
<evidence type="ECO:0000256" key="4">
    <source>
        <dbReference type="ARBA" id="ARBA00022989"/>
    </source>
</evidence>
<feature type="transmembrane region" description="Helical" evidence="6">
    <location>
        <begin position="169"/>
        <end position="191"/>
    </location>
</feature>
<dbReference type="PANTHER" id="PTHR31272:SF4">
    <property type="entry name" value="CYTOCHROME C-TYPE BIOGENESIS PROTEIN HI_1454-RELATED"/>
    <property type="match status" value="1"/>
</dbReference>
<evidence type="ECO:0000313" key="8">
    <source>
        <dbReference type="EMBL" id="HEB13817.1"/>
    </source>
</evidence>
<dbReference type="InterPro" id="IPR003834">
    <property type="entry name" value="Cyt_c_assmbl_TM_dom"/>
</dbReference>
<feature type="transmembrane region" description="Helical" evidence="6">
    <location>
        <begin position="203"/>
        <end position="224"/>
    </location>
</feature>
<comment type="subcellular location">
    <subcellularLocation>
        <location evidence="1">Membrane</location>
        <topology evidence="1">Multi-pass membrane protein</topology>
    </subcellularLocation>
</comment>
<evidence type="ECO:0000256" key="6">
    <source>
        <dbReference type="SAM" id="Phobius"/>
    </source>
</evidence>
<dbReference type="Proteomes" id="UP000885744">
    <property type="component" value="Unassembled WGS sequence"/>
</dbReference>
<dbReference type="GO" id="GO:0017004">
    <property type="term" value="P:cytochrome complex assembly"/>
    <property type="evidence" value="ECO:0007669"/>
    <property type="project" value="InterPro"/>
</dbReference>
<protein>
    <submittedName>
        <fullName evidence="8">Cytochrome c biogenesis protein CcdA</fullName>
    </submittedName>
</protein>
<evidence type="ECO:0000256" key="5">
    <source>
        <dbReference type="ARBA" id="ARBA00023136"/>
    </source>
</evidence>
<feature type="domain" description="Cytochrome C biogenesis protein transmembrane" evidence="7">
    <location>
        <begin position="8"/>
        <end position="220"/>
    </location>
</feature>
<evidence type="ECO:0000256" key="1">
    <source>
        <dbReference type="ARBA" id="ARBA00004141"/>
    </source>
</evidence>
<proteinExistence type="inferred from homology"/>
<name>A0A7C1SNC1_UNCKA</name>
<evidence type="ECO:0000256" key="2">
    <source>
        <dbReference type="ARBA" id="ARBA00006143"/>
    </source>
</evidence>
<comment type="similarity">
    <text evidence="2">Belongs to the DsbD family.</text>
</comment>
<accession>A0A7C1SNC1</accession>
<dbReference type="EMBL" id="DRHH01000008">
    <property type="protein sequence ID" value="HEB13817.1"/>
    <property type="molecule type" value="Genomic_DNA"/>
</dbReference>
<feature type="transmembrane region" description="Helical" evidence="6">
    <location>
        <begin position="131"/>
        <end position="157"/>
    </location>
</feature>
<dbReference type="AlphaFoldDB" id="A0A7C1SNC1"/>